<proteinExistence type="predicted"/>
<name>A0A371AZR2_9FIRM</name>
<keyword evidence="2" id="KW-1185">Reference proteome</keyword>
<dbReference type="InterPro" id="IPR043756">
    <property type="entry name" value="DUF5702"/>
</dbReference>
<organism evidence="1 2">
    <name type="scientific">Anaerosacchariphilus polymeriproducens</name>
    <dbReference type="NCBI Taxonomy" id="1812858"/>
    <lineage>
        <taxon>Bacteria</taxon>
        <taxon>Bacillati</taxon>
        <taxon>Bacillota</taxon>
        <taxon>Clostridia</taxon>
        <taxon>Lachnospirales</taxon>
        <taxon>Lachnospiraceae</taxon>
        <taxon>Anaerosacchariphilus</taxon>
    </lineage>
</organism>
<dbReference type="Proteomes" id="UP000255036">
    <property type="component" value="Unassembled WGS sequence"/>
</dbReference>
<evidence type="ECO:0000313" key="2">
    <source>
        <dbReference type="Proteomes" id="UP000255036"/>
    </source>
</evidence>
<comment type="caution">
    <text evidence="1">The sequence shown here is derived from an EMBL/GenBank/DDBJ whole genome shotgun (WGS) entry which is preliminary data.</text>
</comment>
<reference evidence="1 2" key="1">
    <citation type="submission" date="2018-07" db="EMBL/GenBank/DDBJ databases">
        <title>Anaerosacharophilus polymeroproducens gen. nov. sp. nov., an anaerobic bacterium isolated from salt field.</title>
        <authorList>
            <person name="Kim W."/>
            <person name="Yang S.-H."/>
            <person name="Oh J."/>
            <person name="Lee J.-H."/>
            <person name="Kwon K.K."/>
        </authorList>
    </citation>
    <scope>NUCLEOTIDE SEQUENCE [LARGE SCALE GENOMIC DNA]</scope>
    <source>
        <strain evidence="1 2">MCWD5</strain>
    </source>
</reference>
<accession>A0A371AZR2</accession>
<protein>
    <submittedName>
        <fullName evidence="1">Uncharacterized protein</fullName>
    </submittedName>
</protein>
<sequence>MKRFKARVERFKLNNLKGSITVFLTFTLFCLCSLICLTIESARLYGLKVQAINSLDLGLYSVFGEYNKEILENYDLFYIDSAYGEEYRKEKLERRLKEYMDFNLNPMKESNEKAFLDLWQIRIGNCNITKRICATDQNGISFRNQAIEYIGRKFKLEDKMKILDNIKKSKELSFPDLRNKLEQIIRLIRNGAENDPLLPAAQLIGNKVLSIVKNQEFSTKIIDLNKTLSNRNLNIFNKEQRGNETGEDEETIWQGYLLEKFKSYLDQEKSNSKRISNSALDYELEYILFGQSSDIKNLELVIEQIFQIRLEKNLTYLKNSTEKMNEMDNFIANLAIESLNLFPENMTKESIILLWSYGESLNDIYQLIQGNKVVFDKTDNTWRMDLNDLLNLPVSIKKEETSDEIGFSYRDYLQILLYLNRSTNQNIRSLDLIEENIRMNSDNKSIQINNFVEAVYVNCEFQGEHIFLQMPFQKMLFKKDYYFKKERGYTY</sequence>
<dbReference type="Pfam" id="PF18960">
    <property type="entry name" value="DUF5702"/>
    <property type="match status" value="1"/>
</dbReference>
<dbReference type="OrthoDB" id="5135382at2"/>
<evidence type="ECO:0000313" key="1">
    <source>
        <dbReference type="EMBL" id="RDU25075.1"/>
    </source>
</evidence>
<dbReference type="AlphaFoldDB" id="A0A371AZR2"/>
<gene>
    <name evidence="1" type="ORF">DWV06_00825</name>
</gene>
<dbReference type="EMBL" id="QRCT01000007">
    <property type="protein sequence ID" value="RDU25075.1"/>
    <property type="molecule type" value="Genomic_DNA"/>
</dbReference>
<dbReference type="RefSeq" id="WP_115480283.1">
    <property type="nucleotide sequence ID" value="NZ_QRCT01000007.1"/>
</dbReference>